<dbReference type="InterPro" id="IPR050396">
    <property type="entry name" value="Glycosyltr_51/Transpeptidase"/>
</dbReference>
<evidence type="ECO:0000256" key="15">
    <source>
        <dbReference type="ARBA" id="ARBA00049902"/>
    </source>
</evidence>
<dbReference type="PANTHER" id="PTHR32282">
    <property type="entry name" value="BINDING PROTEIN TRANSPEPTIDASE, PUTATIVE-RELATED"/>
    <property type="match status" value="1"/>
</dbReference>
<evidence type="ECO:0000313" key="18">
    <source>
        <dbReference type="EMBL" id="MFC6315270.1"/>
    </source>
</evidence>
<organism evidence="18 19">
    <name type="scientific">Lapidilactobacillus achengensis</name>
    <dbReference type="NCBI Taxonomy" id="2486000"/>
    <lineage>
        <taxon>Bacteria</taxon>
        <taxon>Bacillati</taxon>
        <taxon>Bacillota</taxon>
        <taxon>Bacilli</taxon>
        <taxon>Lactobacillales</taxon>
        <taxon>Lactobacillaceae</taxon>
        <taxon>Lapidilactobacillus</taxon>
    </lineage>
</organism>
<evidence type="ECO:0000256" key="8">
    <source>
        <dbReference type="ARBA" id="ARBA00022960"/>
    </source>
</evidence>
<evidence type="ECO:0000256" key="12">
    <source>
        <dbReference type="ARBA" id="ARBA00023268"/>
    </source>
</evidence>
<dbReference type="InterPro" id="IPR001460">
    <property type="entry name" value="PCN-bd_Tpept"/>
</dbReference>
<name>A0ABW1UQE4_9LACO</name>
<evidence type="ECO:0000259" key="16">
    <source>
        <dbReference type="Pfam" id="PF00905"/>
    </source>
</evidence>
<dbReference type="Proteomes" id="UP001596310">
    <property type="component" value="Unassembled WGS sequence"/>
</dbReference>
<sequence>MKRKHGTKEAKTPRQPEGSRFWQGFRRWWHRWELTRWLLLILLTAFLSLSAFYTVKAKVADVESLKASLKQTRSTVYDQNQKVAGTLYSQKGTFVELNAISKHVQNAVISTEDRSFYRNLGFSIKGIARSALNYVIHHGQIMGGGSTITQQLAKNMLLSQKQTLSRKMAEIFLAVEINRVYSKDDVLTMYLNNAYFGNGVWGVQDASRRYFGRNASDLTVAQGATLAAMLRNPTFYDPVKQPKNAVSRRNLVLDLETQTNMLTASQAAQAKQEQLVITNTYQQSNGYQYPYYFDAVISEAINDYGLSETEVLNKGYKIYTSLDQNYQTQMQQAYDQSWAFPANAADGTIAQSGSVALDPATGGVVAVVGRRGDHAFRSYNYATMAKRQPGSTIKPLAVYAPALANGYHYDSTLTDKDMTFGKNKYHPTNADNQYLGQVPMYQALAQSRNVPAVWLLDQIGVNKGVDSVAKFGIKVESGDQNLALALGGLSTGVSPLQMAQAYTTFANQGRMTSAHFITKIVDATGAVIVDNTKTKSRTVMSANNAKIMTSMLLGVFNEGTGQSAKPAGYAVAGKTGSTEVPRSYGYGTKDQWIVGYTPDIVVATWVGFDKTDASHFLQGTSSQGAAAIFKLEMTKMLAYSPKTSFGTDDAASIAKQKEDTTTGSADWFDDLQSGLNDTWEKAKDGLGNAKNNLDQWYNNVKGLFGQ</sequence>
<feature type="domain" description="Glycosyl transferase family 51" evidence="17">
    <location>
        <begin position="83"/>
        <end position="254"/>
    </location>
</feature>
<evidence type="ECO:0000256" key="1">
    <source>
        <dbReference type="ARBA" id="ARBA00022475"/>
    </source>
</evidence>
<dbReference type="EMBL" id="JBHSSM010000016">
    <property type="protein sequence ID" value="MFC6315270.1"/>
    <property type="molecule type" value="Genomic_DNA"/>
</dbReference>
<proteinExistence type="predicted"/>
<keyword evidence="10" id="KW-1133">Transmembrane helix</keyword>
<evidence type="ECO:0000256" key="14">
    <source>
        <dbReference type="ARBA" id="ARBA00034000"/>
    </source>
</evidence>
<keyword evidence="3" id="KW-0645">Protease</keyword>
<dbReference type="Gene3D" id="6.20.370.110">
    <property type="match status" value="1"/>
</dbReference>
<evidence type="ECO:0000256" key="2">
    <source>
        <dbReference type="ARBA" id="ARBA00022645"/>
    </source>
</evidence>
<dbReference type="InterPro" id="IPR012338">
    <property type="entry name" value="Beta-lactam/transpept-like"/>
</dbReference>
<evidence type="ECO:0000256" key="10">
    <source>
        <dbReference type="ARBA" id="ARBA00022989"/>
    </source>
</evidence>
<keyword evidence="2" id="KW-0121">Carboxypeptidase</keyword>
<dbReference type="PANTHER" id="PTHR32282:SF32">
    <property type="entry name" value="PENICILLIN-BINDING PROTEIN 2A"/>
    <property type="match status" value="1"/>
</dbReference>
<evidence type="ECO:0000259" key="17">
    <source>
        <dbReference type="Pfam" id="PF00912"/>
    </source>
</evidence>
<dbReference type="Gene3D" id="3.40.710.10">
    <property type="entry name" value="DD-peptidase/beta-lactamase superfamily"/>
    <property type="match status" value="1"/>
</dbReference>
<dbReference type="NCBIfam" id="TIGR02074">
    <property type="entry name" value="PBP_1a_fam"/>
    <property type="match status" value="1"/>
</dbReference>
<evidence type="ECO:0000256" key="5">
    <source>
        <dbReference type="ARBA" id="ARBA00022679"/>
    </source>
</evidence>
<comment type="catalytic activity">
    <reaction evidence="15">
        <text>[GlcNAc-(1-&gt;4)-Mur2Ac(oyl-L-Ala-gamma-D-Glu-L-Lys-D-Ala-D-Ala)](n)-di-trans,octa-cis-undecaprenyl diphosphate + beta-D-GlcNAc-(1-&gt;4)-Mur2Ac(oyl-L-Ala-gamma-D-Glu-L-Lys-D-Ala-D-Ala)-di-trans,octa-cis-undecaprenyl diphosphate = [GlcNAc-(1-&gt;4)-Mur2Ac(oyl-L-Ala-gamma-D-Glu-L-Lys-D-Ala-D-Ala)](n+1)-di-trans,octa-cis-undecaprenyl diphosphate + di-trans,octa-cis-undecaprenyl diphosphate + H(+)</text>
        <dbReference type="Rhea" id="RHEA:23708"/>
        <dbReference type="Rhea" id="RHEA-COMP:9602"/>
        <dbReference type="Rhea" id="RHEA-COMP:9603"/>
        <dbReference type="ChEBI" id="CHEBI:15378"/>
        <dbReference type="ChEBI" id="CHEBI:58405"/>
        <dbReference type="ChEBI" id="CHEBI:60033"/>
        <dbReference type="ChEBI" id="CHEBI:78435"/>
        <dbReference type="EC" id="2.4.99.28"/>
    </reaction>
</comment>
<keyword evidence="4" id="KW-0328">Glycosyltransferase</keyword>
<comment type="catalytic activity">
    <reaction evidence="14">
        <text>Preferential cleavage: (Ac)2-L-Lys-D-Ala-|-D-Ala. Also transpeptidation of peptidyl-alanyl moieties that are N-acyl substituents of D-alanine.</text>
        <dbReference type="EC" id="3.4.16.4"/>
    </reaction>
</comment>
<evidence type="ECO:0000313" key="19">
    <source>
        <dbReference type="Proteomes" id="UP001596310"/>
    </source>
</evidence>
<dbReference type="SUPFAM" id="SSF56601">
    <property type="entry name" value="beta-lactamase/transpeptidase-like"/>
    <property type="match status" value="1"/>
</dbReference>
<keyword evidence="12" id="KW-0511">Multifunctional enzyme</keyword>
<dbReference type="InterPro" id="IPR023346">
    <property type="entry name" value="Lysozyme-like_dom_sf"/>
</dbReference>
<keyword evidence="6" id="KW-0812">Transmembrane</keyword>
<reference evidence="19" key="1">
    <citation type="journal article" date="2019" name="Int. J. Syst. Evol. Microbiol.">
        <title>The Global Catalogue of Microorganisms (GCM) 10K type strain sequencing project: providing services to taxonomists for standard genome sequencing and annotation.</title>
        <authorList>
            <consortium name="The Broad Institute Genomics Platform"/>
            <consortium name="The Broad Institute Genome Sequencing Center for Infectious Disease"/>
            <person name="Wu L."/>
            <person name="Ma J."/>
        </authorList>
    </citation>
    <scope>NUCLEOTIDE SEQUENCE [LARGE SCALE GENOMIC DNA]</scope>
    <source>
        <strain evidence="19">CCM 8897</strain>
    </source>
</reference>
<evidence type="ECO:0000256" key="11">
    <source>
        <dbReference type="ARBA" id="ARBA00023136"/>
    </source>
</evidence>
<accession>A0ABW1UQE4</accession>
<comment type="caution">
    <text evidence="18">The sequence shown here is derived from an EMBL/GenBank/DDBJ whole genome shotgun (WGS) entry which is preliminary data.</text>
</comment>
<evidence type="ECO:0000256" key="7">
    <source>
        <dbReference type="ARBA" id="ARBA00022801"/>
    </source>
</evidence>
<evidence type="ECO:0000256" key="13">
    <source>
        <dbReference type="ARBA" id="ARBA00023316"/>
    </source>
</evidence>
<dbReference type="InterPro" id="IPR001264">
    <property type="entry name" value="Glyco_trans_51"/>
</dbReference>
<keyword evidence="19" id="KW-1185">Reference proteome</keyword>
<keyword evidence="11" id="KW-0472">Membrane</keyword>
<keyword evidence="1" id="KW-1003">Cell membrane</keyword>
<dbReference type="Gene3D" id="1.10.3810.10">
    <property type="entry name" value="Biosynthetic peptidoglycan transglycosylase-like"/>
    <property type="match status" value="1"/>
</dbReference>
<evidence type="ECO:0000256" key="4">
    <source>
        <dbReference type="ARBA" id="ARBA00022676"/>
    </source>
</evidence>
<dbReference type="Pfam" id="PF00912">
    <property type="entry name" value="Transgly"/>
    <property type="match status" value="1"/>
</dbReference>
<keyword evidence="13" id="KW-0961">Cell wall biogenesis/degradation</keyword>
<evidence type="ECO:0000256" key="6">
    <source>
        <dbReference type="ARBA" id="ARBA00022692"/>
    </source>
</evidence>
<feature type="domain" description="Penicillin-binding protein transpeptidase" evidence="16">
    <location>
        <begin position="355"/>
        <end position="629"/>
    </location>
</feature>
<keyword evidence="7" id="KW-0378">Hydrolase</keyword>
<keyword evidence="5" id="KW-0808">Transferase</keyword>
<gene>
    <name evidence="18" type="ORF">ACFQHW_06730</name>
</gene>
<evidence type="ECO:0000256" key="9">
    <source>
        <dbReference type="ARBA" id="ARBA00022984"/>
    </source>
</evidence>
<dbReference type="RefSeq" id="WP_125597978.1">
    <property type="nucleotide sequence ID" value="NZ_JBHSSM010000016.1"/>
</dbReference>
<protein>
    <submittedName>
        <fullName evidence="18">PBP1A family penicillin-binding protein</fullName>
    </submittedName>
</protein>
<keyword evidence="9" id="KW-0573">Peptidoglycan synthesis</keyword>
<dbReference type="Pfam" id="PF00905">
    <property type="entry name" value="Transpeptidase"/>
    <property type="match status" value="1"/>
</dbReference>
<keyword evidence="8" id="KW-0133">Cell shape</keyword>
<dbReference type="SUPFAM" id="SSF53955">
    <property type="entry name" value="Lysozyme-like"/>
    <property type="match status" value="1"/>
</dbReference>
<evidence type="ECO:0000256" key="3">
    <source>
        <dbReference type="ARBA" id="ARBA00022670"/>
    </source>
</evidence>
<dbReference type="InterPro" id="IPR036950">
    <property type="entry name" value="PBP_transglycosylase"/>
</dbReference>